<evidence type="ECO:0000256" key="2">
    <source>
        <dbReference type="ARBA" id="ARBA00009222"/>
    </source>
</evidence>
<reference evidence="11" key="2">
    <citation type="submission" date="2025-08" db="UniProtKB">
        <authorList>
            <consortium name="Ensembl"/>
        </authorList>
    </citation>
    <scope>IDENTIFICATION</scope>
</reference>
<evidence type="ECO:0000256" key="6">
    <source>
        <dbReference type="ARBA" id="ARBA00023157"/>
    </source>
</evidence>
<feature type="disulfide bond" evidence="9">
    <location>
        <begin position="157"/>
        <end position="162"/>
    </location>
</feature>
<keyword evidence="3" id="KW-0964">Secreted</keyword>
<feature type="domain" description="Calcitonin peptide-like" evidence="10">
    <location>
        <begin position="154"/>
        <end position="196"/>
    </location>
</feature>
<dbReference type="SMART" id="SM00113">
    <property type="entry name" value="CALCITONIN"/>
    <property type="match status" value="1"/>
</dbReference>
<evidence type="ECO:0000313" key="12">
    <source>
        <dbReference type="Proteomes" id="UP000314985"/>
    </source>
</evidence>
<dbReference type="PRINTS" id="PR00817">
    <property type="entry name" value="CALCITONINB"/>
</dbReference>
<dbReference type="InterPro" id="IPR015476">
    <property type="entry name" value="Calcitonin_gene-rel_peptide"/>
</dbReference>
<keyword evidence="5" id="KW-0732">Signal</keyword>
<evidence type="ECO:0000313" key="11">
    <source>
        <dbReference type="Ensembl" id="ENSSSCP00070015518.1"/>
    </source>
</evidence>
<dbReference type="Gene3D" id="6.10.250.2190">
    <property type="match status" value="1"/>
</dbReference>
<dbReference type="AlphaFoldDB" id="A0A4X1TKI2"/>
<organism evidence="11 12">
    <name type="scientific">Sus scrofa</name>
    <name type="common">Pig</name>
    <dbReference type="NCBI Taxonomy" id="9823"/>
    <lineage>
        <taxon>Eukaryota</taxon>
        <taxon>Metazoa</taxon>
        <taxon>Chordata</taxon>
        <taxon>Craniata</taxon>
        <taxon>Vertebrata</taxon>
        <taxon>Euteleostomi</taxon>
        <taxon>Mammalia</taxon>
        <taxon>Eutheria</taxon>
        <taxon>Laurasiatheria</taxon>
        <taxon>Artiodactyla</taxon>
        <taxon>Suina</taxon>
        <taxon>Suidae</taxon>
        <taxon>Sus</taxon>
    </lineage>
</organism>
<sequence length="201" mass="22292">MVGLEEWGWRSAWRLGKHLCRARPCPSPVGHHLSPYGGPTTQGNGVIKSDMGSIHLIFHLHSNCIKLKLFSHSNYQKPGNLAVFPGEGQAGDQNLFLGLLPLLRSAFGSPFDPATLSEEESRLLLAAMVNDYEQMKAREMQKQRAQGSGISVQKRSCNTATCMTHRLVGLLSRSGSMVRSNLLPTKMGFKVFGGRRRNFWI</sequence>
<dbReference type="GO" id="GO:0005576">
    <property type="term" value="C:extracellular region"/>
    <property type="evidence" value="ECO:0007669"/>
    <property type="project" value="UniProtKB-SubCell"/>
</dbReference>
<protein>
    <recommendedName>
        <fullName evidence="8">Calcitonin receptor-stimulating peptide 1</fullName>
    </recommendedName>
</protein>
<evidence type="ECO:0000256" key="5">
    <source>
        <dbReference type="ARBA" id="ARBA00022729"/>
    </source>
</evidence>
<comment type="subcellular location">
    <subcellularLocation>
        <location evidence="1">Secreted</location>
    </subcellularLocation>
</comment>
<evidence type="ECO:0000259" key="10">
    <source>
        <dbReference type="SMART" id="SM00113"/>
    </source>
</evidence>
<dbReference type="InterPro" id="IPR018360">
    <property type="entry name" value="Calcitonin_CS"/>
</dbReference>
<evidence type="ECO:0000256" key="9">
    <source>
        <dbReference type="PIRSR" id="PIRSR621116-50"/>
    </source>
</evidence>
<comment type="similarity">
    <text evidence="2">Belongs to the calcitonin family.</text>
</comment>
<dbReference type="PROSITE" id="PS00258">
    <property type="entry name" value="CALCITONIN"/>
    <property type="match status" value="1"/>
</dbReference>
<dbReference type="Proteomes" id="UP000314985">
    <property type="component" value="Chromosome 2"/>
</dbReference>
<dbReference type="InterPro" id="IPR021116">
    <property type="entry name" value="Calcitonin/adrenomedullin"/>
</dbReference>
<dbReference type="Pfam" id="PF00214">
    <property type="entry name" value="Calc_CGRP_IAPP"/>
    <property type="match status" value="1"/>
</dbReference>
<evidence type="ECO:0000256" key="1">
    <source>
        <dbReference type="ARBA" id="ARBA00004613"/>
    </source>
</evidence>
<dbReference type="PANTHER" id="PTHR10505:SF13">
    <property type="entry name" value="CALCITONIN GENE-RELATED PEPTIDE 1"/>
    <property type="match status" value="1"/>
</dbReference>
<proteinExistence type="inferred from homology"/>
<reference evidence="11 12" key="1">
    <citation type="submission" date="2017-08" db="EMBL/GenBank/DDBJ databases">
        <title>USMARCv1.0.</title>
        <authorList>
            <person name="Hannum G.I."/>
            <person name="Koren S."/>
            <person name="Schroeder S.G."/>
            <person name="Chin S.C."/>
            <person name="Nonneman D.J."/>
            <person name="Becker S.A."/>
            <person name="Rosen B.D."/>
            <person name="Bickhart D.M."/>
            <person name="Putnam N.H."/>
            <person name="Green R.E."/>
            <person name="Tuggle C.K."/>
            <person name="Liu H."/>
            <person name="Rohrer G.A."/>
            <person name="Warr A."/>
            <person name="Hall R."/>
            <person name="Kim K."/>
            <person name="Hume D.A."/>
            <person name="Talbot R."/>
            <person name="Chow W."/>
            <person name="Howe K."/>
            <person name="Schwartz A.S."/>
            <person name="Watson M."/>
            <person name="Archibald A.L."/>
            <person name="Phillippy A.M."/>
            <person name="Smith T.P.L."/>
        </authorList>
    </citation>
    <scope>NUCLEOTIDE SEQUENCE [LARGE SCALE GENOMIC DNA]</scope>
</reference>
<keyword evidence="6 9" id="KW-1015">Disulfide bond</keyword>
<dbReference type="Ensembl" id="ENSSSCT00070018677.1">
    <property type="protein sequence ID" value="ENSSSCP00070015518.1"/>
    <property type="gene ID" value="ENSSSCG00070009641.1"/>
</dbReference>
<accession>A0A4X1TKI2</accession>
<dbReference type="PANTHER" id="PTHR10505">
    <property type="entry name" value="CALCITONIN-RELATED"/>
    <property type="match status" value="1"/>
</dbReference>
<dbReference type="InterPro" id="IPR021117">
    <property type="entry name" value="Calcitonin-like"/>
</dbReference>
<evidence type="ECO:0000256" key="4">
    <source>
        <dbReference type="ARBA" id="ARBA00022685"/>
    </source>
</evidence>
<evidence type="ECO:0000256" key="7">
    <source>
        <dbReference type="ARBA" id="ARBA00023170"/>
    </source>
</evidence>
<keyword evidence="7" id="KW-0675">Receptor</keyword>
<dbReference type="InterPro" id="IPR001693">
    <property type="entry name" value="Calcitonin_peptide-like"/>
</dbReference>
<dbReference type="GO" id="GO:0005179">
    <property type="term" value="F:hormone activity"/>
    <property type="evidence" value="ECO:0007669"/>
    <property type="project" value="InterPro"/>
</dbReference>
<name>A0A4X1TKI2_PIG</name>
<keyword evidence="4" id="KW-0165">Cleavage on pair of basic residues</keyword>
<evidence type="ECO:0000256" key="3">
    <source>
        <dbReference type="ARBA" id="ARBA00022525"/>
    </source>
</evidence>
<evidence type="ECO:0000256" key="8">
    <source>
        <dbReference type="ARBA" id="ARBA00049775"/>
    </source>
</evidence>